<sequence>MNEDDSDKESDENFLETVKDNAADLPQDSSKSIRPIVKLLHSPEILDSNAQQDMDMKAIPDRDNKPEIPETEFNSTLPSSPLEKNGTDLEQDHNDENPTVEKNVSTSTSSRAHKSRQQPQE</sequence>
<evidence type="ECO:0000313" key="2">
    <source>
        <dbReference type="EMBL" id="RAL59830.1"/>
    </source>
</evidence>
<feature type="compositionally biased region" description="Basic residues" evidence="1">
    <location>
        <begin position="111"/>
        <end position="121"/>
    </location>
</feature>
<feature type="compositionally biased region" description="Basic and acidic residues" evidence="1">
    <location>
        <begin position="85"/>
        <end position="96"/>
    </location>
</feature>
<keyword evidence="3" id="KW-1185">Reference proteome</keyword>
<name>A0A395IHX8_9HELO</name>
<feature type="compositionally biased region" description="Acidic residues" evidence="1">
    <location>
        <begin position="1"/>
        <end position="14"/>
    </location>
</feature>
<reference evidence="2 3" key="1">
    <citation type="submission" date="2018-06" db="EMBL/GenBank/DDBJ databases">
        <title>Genome Sequence of the Brown Rot Fungal Pathogen Monilinia fructigena.</title>
        <authorList>
            <person name="Landi L."/>
            <person name="De Miccolis Angelini R.M."/>
            <person name="Pollastro S."/>
            <person name="Abate D."/>
            <person name="Faretra F."/>
            <person name="Romanazzi G."/>
        </authorList>
    </citation>
    <scope>NUCLEOTIDE SEQUENCE [LARGE SCALE GENOMIC DNA]</scope>
    <source>
        <strain evidence="2 3">Mfrg269</strain>
    </source>
</reference>
<dbReference type="Proteomes" id="UP000249056">
    <property type="component" value="Unassembled WGS sequence"/>
</dbReference>
<evidence type="ECO:0000256" key="1">
    <source>
        <dbReference type="SAM" id="MobiDB-lite"/>
    </source>
</evidence>
<feature type="region of interest" description="Disordered" evidence="1">
    <location>
        <begin position="1"/>
        <end position="121"/>
    </location>
</feature>
<evidence type="ECO:0000313" key="3">
    <source>
        <dbReference type="Proteomes" id="UP000249056"/>
    </source>
</evidence>
<accession>A0A395IHX8</accession>
<feature type="compositionally biased region" description="Basic and acidic residues" evidence="1">
    <location>
        <begin position="54"/>
        <end position="68"/>
    </location>
</feature>
<dbReference type="EMBL" id="QKRW01000047">
    <property type="protein sequence ID" value="RAL59830.1"/>
    <property type="molecule type" value="Genomic_DNA"/>
</dbReference>
<feature type="compositionally biased region" description="Polar residues" evidence="1">
    <location>
        <begin position="100"/>
        <end position="110"/>
    </location>
</feature>
<gene>
    <name evidence="2" type="ORF">DID88_000459</name>
</gene>
<dbReference type="AlphaFoldDB" id="A0A395IHX8"/>
<protein>
    <submittedName>
        <fullName evidence="2">Uncharacterized protein</fullName>
    </submittedName>
</protein>
<proteinExistence type="predicted"/>
<comment type="caution">
    <text evidence="2">The sequence shown here is derived from an EMBL/GenBank/DDBJ whole genome shotgun (WGS) entry which is preliminary data.</text>
</comment>
<organism evidence="2 3">
    <name type="scientific">Monilinia fructigena</name>
    <dbReference type="NCBI Taxonomy" id="38457"/>
    <lineage>
        <taxon>Eukaryota</taxon>
        <taxon>Fungi</taxon>
        <taxon>Dikarya</taxon>
        <taxon>Ascomycota</taxon>
        <taxon>Pezizomycotina</taxon>
        <taxon>Leotiomycetes</taxon>
        <taxon>Helotiales</taxon>
        <taxon>Sclerotiniaceae</taxon>
        <taxon>Monilinia</taxon>
    </lineage>
</organism>